<gene>
    <name evidence="2" type="ORF">CEXT_666631</name>
</gene>
<feature type="compositionally biased region" description="Polar residues" evidence="1">
    <location>
        <begin position="9"/>
        <end position="18"/>
    </location>
</feature>
<evidence type="ECO:0000256" key="1">
    <source>
        <dbReference type="SAM" id="MobiDB-lite"/>
    </source>
</evidence>
<dbReference type="AlphaFoldDB" id="A0AAV4YAY8"/>
<feature type="compositionally biased region" description="Polar residues" evidence="1">
    <location>
        <begin position="298"/>
        <end position="318"/>
    </location>
</feature>
<feature type="compositionally biased region" description="Basic and acidic residues" evidence="1">
    <location>
        <begin position="422"/>
        <end position="434"/>
    </location>
</feature>
<feature type="compositionally biased region" description="Basic and acidic residues" evidence="1">
    <location>
        <begin position="354"/>
        <end position="367"/>
    </location>
</feature>
<feature type="region of interest" description="Disordered" evidence="1">
    <location>
        <begin position="1"/>
        <end position="85"/>
    </location>
</feature>
<keyword evidence="3" id="KW-1185">Reference proteome</keyword>
<accession>A0AAV4YAY8</accession>
<name>A0AAV4YAY8_CAEEX</name>
<feature type="region of interest" description="Disordered" evidence="1">
    <location>
        <begin position="231"/>
        <end position="542"/>
    </location>
</feature>
<feature type="compositionally biased region" description="Basic and acidic residues" evidence="1">
    <location>
        <begin position="40"/>
        <end position="54"/>
    </location>
</feature>
<feature type="compositionally biased region" description="Basic and acidic residues" evidence="1">
    <location>
        <begin position="268"/>
        <end position="278"/>
    </location>
</feature>
<protein>
    <submittedName>
        <fullName evidence="2">Uncharacterized protein</fullName>
    </submittedName>
</protein>
<evidence type="ECO:0000313" key="2">
    <source>
        <dbReference type="EMBL" id="GIZ04577.1"/>
    </source>
</evidence>
<organism evidence="2 3">
    <name type="scientific">Caerostris extrusa</name>
    <name type="common">Bark spider</name>
    <name type="synonym">Caerostris bankana</name>
    <dbReference type="NCBI Taxonomy" id="172846"/>
    <lineage>
        <taxon>Eukaryota</taxon>
        <taxon>Metazoa</taxon>
        <taxon>Ecdysozoa</taxon>
        <taxon>Arthropoda</taxon>
        <taxon>Chelicerata</taxon>
        <taxon>Arachnida</taxon>
        <taxon>Araneae</taxon>
        <taxon>Araneomorphae</taxon>
        <taxon>Entelegynae</taxon>
        <taxon>Araneoidea</taxon>
        <taxon>Araneidae</taxon>
        <taxon>Caerostris</taxon>
    </lineage>
</organism>
<feature type="compositionally biased region" description="Basic and acidic residues" evidence="1">
    <location>
        <begin position="329"/>
        <end position="345"/>
    </location>
</feature>
<dbReference type="Proteomes" id="UP001054945">
    <property type="component" value="Unassembled WGS sequence"/>
</dbReference>
<evidence type="ECO:0000313" key="3">
    <source>
        <dbReference type="Proteomes" id="UP001054945"/>
    </source>
</evidence>
<proteinExistence type="predicted"/>
<feature type="compositionally biased region" description="Basic and acidic residues" evidence="1">
    <location>
        <begin position="380"/>
        <end position="396"/>
    </location>
</feature>
<comment type="caution">
    <text evidence="2">The sequence shown here is derived from an EMBL/GenBank/DDBJ whole genome shotgun (WGS) entry which is preliminary data.</text>
</comment>
<feature type="compositionally biased region" description="Basic and acidic residues" evidence="1">
    <location>
        <begin position="477"/>
        <end position="496"/>
    </location>
</feature>
<sequence length="542" mass="59685">MDDDVDTGAENNPQHYNQSSSSSNEGSEEVNKDSNGLDDDGSHVDSGSRNKASERNVQSSSTISGSKNTVKASDATSTPAYLDHPAGNYIKTCSIGIQTDFMSDTSSVETQTKIRGKLVKTSKATIQQEHFNYAPHGPDDPVPGTSKECRSELECSSFSEDLPKLSSTLSCYPDASDNTDASSGIEKKRKRTKKRYVYNSECEAESVEDAENKKPKTIGSNFSTFIPVKMQSSIEEDTSTTEDMRVTPFEDGEENRPIAQLPNLNIAGRDDISRRSGRDNPIVPQLKDNEEEDEAYPQSPNISNEETNSVPEQENTENLVEEIATSKSVSEDKNEDSISDGEKKSPRVTPLKIPKSDPNLEKIKQAEKLSPPRILSPIVEKPEVDTDVPETLKEDISNIEQSPEQKTLCPIQEESEGDLESTENKENSFTDIHSESATFETKSCPISEESIEDKAKEDEASAKHLKSPTIENNSCAVHEESETNVKDADIENKNNDENDGNAFASSVQQKRKLGMKDELSEEVSKKCKIEDESDNDAPTSEN</sequence>
<feature type="compositionally biased region" description="Polar residues" evidence="1">
    <location>
        <begin position="55"/>
        <end position="79"/>
    </location>
</feature>
<feature type="compositionally biased region" description="Basic and acidic residues" evidence="1">
    <location>
        <begin position="514"/>
        <end position="530"/>
    </location>
</feature>
<dbReference type="EMBL" id="BPLR01001760">
    <property type="protein sequence ID" value="GIZ04577.1"/>
    <property type="molecule type" value="Genomic_DNA"/>
</dbReference>
<feature type="compositionally biased region" description="Basic and acidic residues" evidence="1">
    <location>
        <begin position="452"/>
        <end position="462"/>
    </location>
</feature>
<reference evidence="2 3" key="1">
    <citation type="submission" date="2021-06" db="EMBL/GenBank/DDBJ databases">
        <title>Caerostris extrusa draft genome.</title>
        <authorList>
            <person name="Kono N."/>
            <person name="Arakawa K."/>
        </authorList>
    </citation>
    <scope>NUCLEOTIDE SEQUENCE [LARGE SCALE GENOMIC DNA]</scope>
</reference>